<dbReference type="Proteomes" id="UP000016630">
    <property type="component" value="Unassembled WGS sequence"/>
</dbReference>
<dbReference type="AlphaFoldDB" id="A0A0E2LPY4"/>
<protein>
    <submittedName>
        <fullName evidence="1">Uncharacterized protein</fullName>
    </submittedName>
</protein>
<dbReference type="PATRIC" id="fig|1227271.3.peg.1112"/>
<evidence type="ECO:0000313" key="2">
    <source>
        <dbReference type="Proteomes" id="UP000016630"/>
    </source>
</evidence>
<name>A0A0E2LPY4_PORGN</name>
<dbReference type="HOGENOM" id="CLU_3156196_0_0_10"/>
<accession>A0A0E2LPY4</accession>
<organism evidence="1 2">
    <name type="scientific">Porphyromonas gingivalis F0570</name>
    <dbReference type="NCBI Taxonomy" id="1227271"/>
    <lineage>
        <taxon>Bacteria</taxon>
        <taxon>Pseudomonadati</taxon>
        <taxon>Bacteroidota</taxon>
        <taxon>Bacteroidia</taxon>
        <taxon>Bacteroidales</taxon>
        <taxon>Porphyromonadaceae</taxon>
        <taxon>Porphyromonas</taxon>
    </lineage>
</organism>
<gene>
    <name evidence="1" type="ORF">HMPREF1555_01274</name>
</gene>
<dbReference type="EMBL" id="AWUW01000088">
    <property type="protein sequence ID" value="ERJ66008.1"/>
    <property type="molecule type" value="Genomic_DNA"/>
</dbReference>
<comment type="caution">
    <text evidence="1">The sequence shown here is derived from an EMBL/GenBank/DDBJ whole genome shotgun (WGS) entry which is preliminary data.</text>
</comment>
<reference evidence="1 2" key="1">
    <citation type="submission" date="2013-06" db="EMBL/GenBank/DDBJ databases">
        <authorList>
            <person name="Weinstock G."/>
            <person name="Sodergren E."/>
            <person name="Lobos E.A."/>
            <person name="Fulton L."/>
            <person name="Fulton R."/>
            <person name="Courtney L."/>
            <person name="Fronick C."/>
            <person name="O'Laughlin M."/>
            <person name="Godfrey J."/>
            <person name="Wilson R.M."/>
            <person name="Miner T."/>
            <person name="Farmer C."/>
            <person name="Delehaunty K."/>
            <person name="Cordes M."/>
            <person name="Minx P."/>
            <person name="Tomlinson C."/>
            <person name="Chen J."/>
            <person name="Wollam A."/>
            <person name="Pepin K.H."/>
            <person name="Bhonagiri V."/>
            <person name="Zhang X."/>
            <person name="Warren W."/>
            <person name="Mitreva M."/>
            <person name="Mardis E.R."/>
            <person name="Wilson R.K."/>
        </authorList>
    </citation>
    <scope>NUCLEOTIDE SEQUENCE [LARGE SCALE GENOMIC DNA]</scope>
    <source>
        <strain evidence="1 2">F0570</strain>
    </source>
</reference>
<evidence type="ECO:0000313" key="1">
    <source>
        <dbReference type="EMBL" id="ERJ66008.1"/>
    </source>
</evidence>
<sequence length="48" mass="5843">MKKHFPQSYQSTQRIKRTKRCMQQFIESHELRTMSVVMTARAEIEKRS</sequence>
<proteinExistence type="predicted"/>